<dbReference type="Pfam" id="PF00753">
    <property type="entry name" value="Lactamase_B"/>
    <property type="match status" value="1"/>
</dbReference>
<dbReference type="SUPFAM" id="SSF56281">
    <property type="entry name" value="Metallo-hydrolase/oxidoreductase"/>
    <property type="match status" value="1"/>
</dbReference>
<feature type="domain" description="Metallo-beta-lactamase" evidence="5">
    <location>
        <begin position="15"/>
        <end position="194"/>
    </location>
</feature>
<dbReference type="InterPro" id="IPR051453">
    <property type="entry name" value="MBL_Glyoxalase_II"/>
</dbReference>
<sequence length="210" mass="23487">MKNLNLRGIVVGPVMTNCYFLKNTQSGEILVVDPAAEADRICRTIDRIEGKPAGILLTHGHYDHIMAAGELQKKWQVPVYAARAEEEMLTDPQLNLSASWEGVGYTVKADRFLEDGETFLLAGFQIKMYLTPGHTEGSCCYYLEDEGVLMSGDTIFCENCGRCDLPGGNFAKMQESLKKIINHLPEDVKIYPGHGEETSIHHERSYNPYL</sequence>
<comment type="cofactor">
    <cofactor evidence="1">
        <name>Zn(2+)</name>
        <dbReference type="ChEBI" id="CHEBI:29105"/>
    </cofactor>
</comment>
<keyword evidence="3" id="KW-0378">Hydrolase</keyword>
<dbReference type="PANTHER" id="PTHR46233">
    <property type="entry name" value="HYDROXYACYLGLUTATHIONE HYDROLASE GLOC"/>
    <property type="match status" value="1"/>
</dbReference>
<keyword evidence="7" id="KW-1185">Reference proteome</keyword>
<evidence type="ECO:0000313" key="7">
    <source>
        <dbReference type="Proteomes" id="UP000092574"/>
    </source>
</evidence>
<organism evidence="6 7">
    <name type="scientific">Blautia pseudococcoides</name>
    <dbReference type="NCBI Taxonomy" id="1796616"/>
    <lineage>
        <taxon>Bacteria</taxon>
        <taxon>Bacillati</taxon>
        <taxon>Bacillota</taxon>
        <taxon>Clostridia</taxon>
        <taxon>Lachnospirales</taxon>
        <taxon>Lachnospiraceae</taxon>
        <taxon>Blautia</taxon>
    </lineage>
</organism>
<evidence type="ECO:0000256" key="4">
    <source>
        <dbReference type="ARBA" id="ARBA00022833"/>
    </source>
</evidence>
<dbReference type="InterPro" id="IPR036866">
    <property type="entry name" value="RibonucZ/Hydroxyglut_hydro"/>
</dbReference>
<dbReference type="GO" id="GO:0046872">
    <property type="term" value="F:metal ion binding"/>
    <property type="evidence" value="ECO:0007669"/>
    <property type="project" value="UniProtKB-KW"/>
</dbReference>
<keyword evidence="2" id="KW-0479">Metal-binding</keyword>
<evidence type="ECO:0000256" key="1">
    <source>
        <dbReference type="ARBA" id="ARBA00001947"/>
    </source>
</evidence>
<proteinExistence type="predicted"/>
<dbReference type="SMART" id="SM00849">
    <property type="entry name" value="Lactamase_B"/>
    <property type="match status" value="1"/>
</dbReference>
<accession>A0A1C7I8V3</accession>
<dbReference type="STRING" id="1796616.A4V09_09825"/>
<dbReference type="AlphaFoldDB" id="A0A1C7I8V3"/>
<reference evidence="6" key="1">
    <citation type="submission" date="2017-04" db="EMBL/GenBank/DDBJ databases">
        <title>Complete Genome Sequences of Twelve Strains of a Stable Defined Moderately Diverse Mouse Microbiota 2 (sDMDMm2).</title>
        <authorList>
            <person name="Uchimura Y."/>
            <person name="Wyss M."/>
            <person name="Brugiroux S."/>
            <person name="Limenitakis J.P."/>
            <person name="Stecher B."/>
            <person name="McCoy K.D."/>
            <person name="Macpherson A.J."/>
        </authorList>
    </citation>
    <scope>NUCLEOTIDE SEQUENCE</scope>
    <source>
        <strain evidence="6">YL58</strain>
    </source>
</reference>
<evidence type="ECO:0000256" key="3">
    <source>
        <dbReference type="ARBA" id="ARBA00022801"/>
    </source>
</evidence>
<dbReference type="GO" id="GO:0016787">
    <property type="term" value="F:hydrolase activity"/>
    <property type="evidence" value="ECO:0007669"/>
    <property type="project" value="UniProtKB-KW"/>
</dbReference>
<dbReference type="CDD" id="cd06262">
    <property type="entry name" value="metallo-hydrolase-like_MBL-fold"/>
    <property type="match status" value="1"/>
</dbReference>
<evidence type="ECO:0000313" key="6">
    <source>
        <dbReference type="EMBL" id="ANU76035.1"/>
    </source>
</evidence>
<gene>
    <name evidence="6" type="ORF">A4V09_09825</name>
</gene>
<dbReference type="OrthoDB" id="9802248at2"/>
<evidence type="ECO:0000256" key="2">
    <source>
        <dbReference type="ARBA" id="ARBA00022723"/>
    </source>
</evidence>
<dbReference type="Proteomes" id="UP000092574">
    <property type="component" value="Chromosome"/>
</dbReference>
<evidence type="ECO:0000259" key="5">
    <source>
        <dbReference type="SMART" id="SM00849"/>
    </source>
</evidence>
<dbReference type="Gene3D" id="3.60.15.10">
    <property type="entry name" value="Ribonuclease Z/Hydroxyacylglutathione hydrolase-like"/>
    <property type="match status" value="1"/>
</dbReference>
<dbReference type="PANTHER" id="PTHR46233:SF3">
    <property type="entry name" value="HYDROXYACYLGLUTATHIONE HYDROLASE GLOC"/>
    <property type="match status" value="1"/>
</dbReference>
<dbReference type="InterPro" id="IPR001279">
    <property type="entry name" value="Metallo-B-lactamas"/>
</dbReference>
<keyword evidence="4" id="KW-0862">Zinc</keyword>
<name>A0A1C7I8V3_9FIRM</name>
<dbReference type="KEGG" id="byl:A4V09_09825"/>
<dbReference type="EMBL" id="CP015405">
    <property type="protein sequence ID" value="ANU76035.1"/>
    <property type="molecule type" value="Genomic_DNA"/>
</dbReference>
<dbReference type="RefSeq" id="WP_065542212.1">
    <property type="nucleotide sequence ID" value="NZ_CP015405.2"/>
</dbReference>
<protein>
    <submittedName>
        <fullName evidence="6">MBL fold metallo-hydrolase</fullName>
    </submittedName>
</protein>